<keyword evidence="3" id="KW-1185">Reference proteome</keyword>
<sequence>MITTPPERRTGNHGNRETKKARKAYISLFSRHSKSSETLGTVLQTEKKRESALLSSSMKKESNEKSDYIVPTAILHAKMTVAANGAACNIHQSCDSGK</sequence>
<feature type="region of interest" description="Disordered" evidence="1">
    <location>
        <begin position="1"/>
        <end position="21"/>
    </location>
</feature>
<accession>A0A4C1ZH92</accession>
<evidence type="ECO:0000256" key="1">
    <source>
        <dbReference type="SAM" id="MobiDB-lite"/>
    </source>
</evidence>
<dbReference type="EMBL" id="BGZK01001815">
    <property type="protein sequence ID" value="GBP86772.1"/>
    <property type="molecule type" value="Genomic_DNA"/>
</dbReference>
<dbReference type="Proteomes" id="UP000299102">
    <property type="component" value="Unassembled WGS sequence"/>
</dbReference>
<evidence type="ECO:0000313" key="2">
    <source>
        <dbReference type="EMBL" id="GBP86772.1"/>
    </source>
</evidence>
<gene>
    <name evidence="2" type="ORF">EVAR_66681_1</name>
</gene>
<dbReference type="AlphaFoldDB" id="A0A4C1ZH92"/>
<protein>
    <submittedName>
        <fullName evidence="2">Uncharacterized protein</fullName>
    </submittedName>
</protein>
<name>A0A4C1ZH92_EUMVA</name>
<proteinExistence type="predicted"/>
<comment type="caution">
    <text evidence="2">The sequence shown here is derived from an EMBL/GenBank/DDBJ whole genome shotgun (WGS) entry which is preliminary data.</text>
</comment>
<evidence type="ECO:0000313" key="3">
    <source>
        <dbReference type="Proteomes" id="UP000299102"/>
    </source>
</evidence>
<reference evidence="2 3" key="1">
    <citation type="journal article" date="2019" name="Commun. Biol.">
        <title>The bagworm genome reveals a unique fibroin gene that provides high tensile strength.</title>
        <authorList>
            <person name="Kono N."/>
            <person name="Nakamura H."/>
            <person name="Ohtoshi R."/>
            <person name="Tomita M."/>
            <person name="Numata K."/>
            <person name="Arakawa K."/>
        </authorList>
    </citation>
    <scope>NUCLEOTIDE SEQUENCE [LARGE SCALE GENOMIC DNA]</scope>
</reference>
<feature type="compositionally biased region" description="Basic and acidic residues" evidence="1">
    <location>
        <begin position="1"/>
        <end position="18"/>
    </location>
</feature>
<organism evidence="2 3">
    <name type="scientific">Eumeta variegata</name>
    <name type="common">Bagworm moth</name>
    <name type="synonym">Eumeta japonica</name>
    <dbReference type="NCBI Taxonomy" id="151549"/>
    <lineage>
        <taxon>Eukaryota</taxon>
        <taxon>Metazoa</taxon>
        <taxon>Ecdysozoa</taxon>
        <taxon>Arthropoda</taxon>
        <taxon>Hexapoda</taxon>
        <taxon>Insecta</taxon>
        <taxon>Pterygota</taxon>
        <taxon>Neoptera</taxon>
        <taxon>Endopterygota</taxon>
        <taxon>Lepidoptera</taxon>
        <taxon>Glossata</taxon>
        <taxon>Ditrysia</taxon>
        <taxon>Tineoidea</taxon>
        <taxon>Psychidae</taxon>
        <taxon>Oiketicinae</taxon>
        <taxon>Eumeta</taxon>
    </lineage>
</organism>